<dbReference type="EMBL" id="SJPT01000015">
    <property type="protein sequence ID" value="TWU17101.1"/>
    <property type="molecule type" value="Genomic_DNA"/>
</dbReference>
<proteinExistence type="predicted"/>
<organism evidence="1 2">
    <name type="scientific">Novipirellula galeiformis</name>
    <dbReference type="NCBI Taxonomy" id="2528004"/>
    <lineage>
        <taxon>Bacteria</taxon>
        <taxon>Pseudomonadati</taxon>
        <taxon>Planctomycetota</taxon>
        <taxon>Planctomycetia</taxon>
        <taxon>Pirellulales</taxon>
        <taxon>Pirellulaceae</taxon>
        <taxon>Novipirellula</taxon>
    </lineage>
</organism>
<accession>A0A5C6C0C9</accession>
<name>A0A5C6C0C9_9BACT</name>
<reference evidence="1 2" key="1">
    <citation type="submission" date="2019-02" db="EMBL/GenBank/DDBJ databases">
        <title>Deep-cultivation of Planctomycetes and their phenomic and genomic characterization uncovers novel biology.</title>
        <authorList>
            <person name="Wiegand S."/>
            <person name="Jogler M."/>
            <person name="Boedeker C."/>
            <person name="Pinto D."/>
            <person name="Vollmers J."/>
            <person name="Rivas-Marin E."/>
            <person name="Kohn T."/>
            <person name="Peeters S.H."/>
            <person name="Heuer A."/>
            <person name="Rast P."/>
            <person name="Oberbeckmann S."/>
            <person name="Bunk B."/>
            <person name="Jeske O."/>
            <person name="Meyerdierks A."/>
            <person name="Storesund J.E."/>
            <person name="Kallscheuer N."/>
            <person name="Luecker S."/>
            <person name="Lage O.M."/>
            <person name="Pohl T."/>
            <person name="Merkel B.J."/>
            <person name="Hornburger P."/>
            <person name="Mueller R.-W."/>
            <person name="Bruemmer F."/>
            <person name="Labrenz M."/>
            <person name="Spormann A.M."/>
            <person name="Op Den Camp H."/>
            <person name="Overmann J."/>
            <person name="Amann R."/>
            <person name="Jetten M.S.M."/>
            <person name="Mascher T."/>
            <person name="Medema M.H."/>
            <person name="Devos D.P."/>
            <person name="Kaster A.-K."/>
            <person name="Ovreas L."/>
            <person name="Rohde M."/>
            <person name="Galperin M.Y."/>
            <person name="Jogler C."/>
        </authorList>
    </citation>
    <scope>NUCLEOTIDE SEQUENCE [LARGE SCALE GENOMIC DNA]</scope>
    <source>
        <strain evidence="1 2">Pla52o</strain>
    </source>
</reference>
<dbReference type="Gene3D" id="1.25.10.10">
    <property type="entry name" value="Leucine-rich Repeat Variant"/>
    <property type="match status" value="1"/>
</dbReference>
<dbReference type="InterPro" id="IPR016024">
    <property type="entry name" value="ARM-type_fold"/>
</dbReference>
<dbReference type="SUPFAM" id="SSF48239">
    <property type="entry name" value="Terpenoid cyclases/Protein prenyltransferases"/>
    <property type="match status" value="1"/>
</dbReference>
<protein>
    <recommendedName>
        <fullName evidence="3">Prenyltransferase and squalene oxidase repeat protein</fullName>
    </recommendedName>
</protein>
<sequence length="646" mass="70338">MINIHWIILCLHRSTVVVLAIDSGGRLVLSDICNDALLRHFCIGKRAFCELGNVGLGFLLRGCIAAFCLLNGLGKPFQNFSWKMPVSRSGLHCFTTFVFLLTACSFCSPVVYGYTSDDPVVKGMVSSGLAAVAKQATGKTHYPLGTAYSGGYGEQALLGYASMKLKHDPADPVVRQGVQAALAIVRKLSDRDPGGDNSKTVYAASVATLLLAEVDREAYRKELERLAQYFNKVQYPGGGYGYLHEHLGDISQTQYAMLALWTLDRVGVVIDYVGVAKTIAWLLRVQDPGGGWPYMGKDSGRVGQRVKQDGVTASMAVAGGSALLIAGDILRLWGDGSSGNDPKVVGLPKAVHLFVEGLDNASIKRPELPKEPLLAAIRDCDAWLSANSPDPGKLKSRWPYYQLYTLERYESFKEIAFQLEKDPSPAWYNGGVGFLKSTQANGAGWPARSYTTAPVTSAFALLFLSRSTQKAIDQASSGATAGGWGLPKDTTAIKVEGTQIKGAAPANEVNDLLDMLSEDGGGGLEGKSIPDDLKLDPDPKKRAAQIDRLERLVRGSQSWQARRVAARLLGQSDELRVVPTLIFALSDPDPSVPRYARDGLRFISRRFEGFGMPDKPNKGEVAEAQRQWRDWYRKSNPGYIFLDYDL</sequence>
<dbReference type="SUPFAM" id="SSF48371">
    <property type="entry name" value="ARM repeat"/>
    <property type="match status" value="1"/>
</dbReference>
<evidence type="ECO:0000313" key="2">
    <source>
        <dbReference type="Proteomes" id="UP000316304"/>
    </source>
</evidence>
<dbReference type="InterPro" id="IPR008930">
    <property type="entry name" value="Terpenoid_cyclase/PrenylTrfase"/>
</dbReference>
<dbReference type="InterPro" id="IPR011989">
    <property type="entry name" value="ARM-like"/>
</dbReference>
<dbReference type="AlphaFoldDB" id="A0A5C6C0C9"/>
<dbReference type="Proteomes" id="UP000316304">
    <property type="component" value="Unassembled WGS sequence"/>
</dbReference>
<comment type="caution">
    <text evidence="1">The sequence shown here is derived from an EMBL/GenBank/DDBJ whole genome shotgun (WGS) entry which is preliminary data.</text>
</comment>
<dbReference type="CDD" id="cd00688">
    <property type="entry name" value="ISOPREN_C2_like"/>
    <property type="match status" value="1"/>
</dbReference>
<dbReference type="Gene3D" id="1.50.10.20">
    <property type="match status" value="1"/>
</dbReference>
<evidence type="ECO:0008006" key="3">
    <source>
        <dbReference type="Google" id="ProtNLM"/>
    </source>
</evidence>
<gene>
    <name evidence="1" type="ORF">Pla52o_54380</name>
</gene>
<evidence type="ECO:0000313" key="1">
    <source>
        <dbReference type="EMBL" id="TWU17101.1"/>
    </source>
</evidence>
<keyword evidence="2" id="KW-1185">Reference proteome</keyword>